<name>A0ACB9ZRC2_CATRO</name>
<sequence>MEHRWASMLEQRVENMVFQTQYTHYQSATNTATLQDVEEQVMTFSIFMDDDDETAQELEECTSQRFQEPLPNTSVVEESKKVKCLPENKNVYEEGELEKKKQELRGK</sequence>
<reference evidence="2" key="1">
    <citation type="journal article" date="2023" name="Nat. Plants">
        <title>Single-cell RNA sequencing provides a high-resolution roadmap for understanding the multicellular compartmentation of specialized metabolism.</title>
        <authorList>
            <person name="Sun S."/>
            <person name="Shen X."/>
            <person name="Li Y."/>
            <person name="Li Y."/>
            <person name="Wang S."/>
            <person name="Li R."/>
            <person name="Zhang H."/>
            <person name="Shen G."/>
            <person name="Guo B."/>
            <person name="Wei J."/>
            <person name="Xu J."/>
            <person name="St-Pierre B."/>
            <person name="Chen S."/>
            <person name="Sun C."/>
        </authorList>
    </citation>
    <scope>NUCLEOTIDE SEQUENCE [LARGE SCALE GENOMIC DNA]</scope>
</reference>
<proteinExistence type="predicted"/>
<evidence type="ECO:0000313" key="2">
    <source>
        <dbReference type="Proteomes" id="UP001060085"/>
    </source>
</evidence>
<protein>
    <submittedName>
        <fullName evidence="1">Uncharacterized protein</fullName>
    </submittedName>
</protein>
<gene>
    <name evidence="1" type="ORF">M9H77_36277</name>
</gene>
<dbReference type="EMBL" id="CM044708">
    <property type="protein sequence ID" value="KAI5650272.1"/>
    <property type="molecule type" value="Genomic_DNA"/>
</dbReference>
<comment type="caution">
    <text evidence="1">The sequence shown here is derived from an EMBL/GenBank/DDBJ whole genome shotgun (WGS) entry which is preliminary data.</text>
</comment>
<evidence type="ECO:0000313" key="1">
    <source>
        <dbReference type="EMBL" id="KAI5650272.1"/>
    </source>
</evidence>
<keyword evidence="2" id="KW-1185">Reference proteome</keyword>
<dbReference type="Proteomes" id="UP001060085">
    <property type="component" value="Linkage Group LG08"/>
</dbReference>
<accession>A0ACB9ZRC2</accession>
<organism evidence="1 2">
    <name type="scientific">Catharanthus roseus</name>
    <name type="common">Madagascar periwinkle</name>
    <name type="synonym">Vinca rosea</name>
    <dbReference type="NCBI Taxonomy" id="4058"/>
    <lineage>
        <taxon>Eukaryota</taxon>
        <taxon>Viridiplantae</taxon>
        <taxon>Streptophyta</taxon>
        <taxon>Embryophyta</taxon>
        <taxon>Tracheophyta</taxon>
        <taxon>Spermatophyta</taxon>
        <taxon>Magnoliopsida</taxon>
        <taxon>eudicotyledons</taxon>
        <taxon>Gunneridae</taxon>
        <taxon>Pentapetalae</taxon>
        <taxon>asterids</taxon>
        <taxon>lamiids</taxon>
        <taxon>Gentianales</taxon>
        <taxon>Apocynaceae</taxon>
        <taxon>Rauvolfioideae</taxon>
        <taxon>Vinceae</taxon>
        <taxon>Catharanthinae</taxon>
        <taxon>Catharanthus</taxon>
    </lineage>
</organism>